<dbReference type="WBParaSite" id="ES5_v2.g28248.t1">
    <property type="protein sequence ID" value="ES5_v2.g28248.t1"/>
    <property type="gene ID" value="ES5_v2.g28248"/>
</dbReference>
<evidence type="ECO:0000313" key="1">
    <source>
        <dbReference type="Proteomes" id="UP000887579"/>
    </source>
</evidence>
<reference evidence="2" key="1">
    <citation type="submission" date="2022-11" db="UniProtKB">
        <authorList>
            <consortium name="WormBaseParasite"/>
        </authorList>
    </citation>
    <scope>IDENTIFICATION</scope>
</reference>
<sequence>MQTTDEMEKKIFDAINVIRLDPPRFARPAVTEAFNFSENEIVRFHEGQNPPMHLVGITPPGLLLPFVSMKFGTTTTFPLLFLSKGAGYSRNFRGWQQQFISILIMDHKLSSLHSSLNAFRLSLDHSLSKLFSKNASTTSLSPHELQSYESAAATT</sequence>
<proteinExistence type="predicted"/>
<dbReference type="Proteomes" id="UP000887579">
    <property type="component" value="Unplaced"/>
</dbReference>
<protein>
    <submittedName>
        <fullName evidence="2">Uncharacterized protein</fullName>
    </submittedName>
</protein>
<name>A0AC34GF61_9BILA</name>
<organism evidence="1 2">
    <name type="scientific">Panagrolaimus sp. ES5</name>
    <dbReference type="NCBI Taxonomy" id="591445"/>
    <lineage>
        <taxon>Eukaryota</taxon>
        <taxon>Metazoa</taxon>
        <taxon>Ecdysozoa</taxon>
        <taxon>Nematoda</taxon>
        <taxon>Chromadorea</taxon>
        <taxon>Rhabditida</taxon>
        <taxon>Tylenchina</taxon>
        <taxon>Panagrolaimomorpha</taxon>
        <taxon>Panagrolaimoidea</taxon>
        <taxon>Panagrolaimidae</taxon>
        <taxon>Panagrolaimus</taxon>
    </lineage>
</organism>
<evidence type="ECO:0000313" key="2">
    <source>
        <dbReference type="WBParaSite" id="ES5_v2.g28248.t1"/>
    </source>
</evidence>
<accession>A0AC34GF61</accession>